<dbReference type="InterPro" id="IPR046350">
    <property type="entry name" value="Cystatin_sf"/>
</dbReference>
<proteinExistence type="predicted"/>
<evidence type="ECO:0000259" key="2">
    <source>
        <dbReference type="Pfam" id="PF17881"/>
    </source>
</evidence>
<dbReference type="EMBL" id="QXJM01000023">
    <property type="protein sequence ID" value="RIE04685.1"/>
    <property type="molecule type" value="Genomic_DNA"/>
</dbReference>
<sequence>MRASRRTEHNRAPRAMTAGKWVFVIVCFIVFLIVSFVVYIRSSESEYRKDERTAIRIAREQGGLKKIDEALPYTWEESMWIVRGEDERDQIWYVWERKDGIVKKLESEGLSEQQAKQRFSDEYGGDVSPVRIIPAWFDGQPAWEVRYESRTQAGHQAIDFYSFENGAKLKTYELPGTSND</sequence>
<dbReference type="InterPro" id="IPR041401">
    <property type="entry name" value="TseB-like_dom"/>
</dbReference>
<dbReference type="SUPFAM" id="SSF54403">
    <property type="entry name" value="Cystatin/monellin"/>
    <property type="match status" value="2"/>
</dbReference>
<dbReference type="Gene3D" id="3.10.450.40">
    <property type="match status" value="2"/>
</dbReference>
<dbReference type="Proteomes" id="UP000266340">
    <property type="component" value="Unassembled WGS sequence"/>
</dbReference>
<accession>A0A398CQ83</accession>
<organism evidence="3 4">
    <name type="scientific">Cohnella faecalis</name>
    <dbReference type="NCBI Taxonomy" id="2315694"/>
    <lineage>
        <taxon>Bacteria</taxon>
        <taxon>Bacillati</taxon>
        <taxon>Bacillota</taxon>
        <taxon>Bacilli</taxon>
        <taxon>Bacillales</taxon>
        <taxon>Paenibacillaceae</taxon>
        <taxon>Cohnella</taxon>
    </lineage>
</organism>
<dbReference type="AlphaFoldDB" id="A0A398CQ83"/>
<evidence type="ECO:0000313" key="3">
    <source>
        <dbReference type="EMBL" id="RIE04685.1"/>
    </source>
</evidence>
<gene>
    <name evidence="3" type="ORF">D3H35_04150</name>
</gene>
<protein>
    <recommendedName>
        <fullName evidence="2">Cell wall elongation regulator TseB-like domain-containing protein</fullName>
    </recommendedName>
</protein>
<reference evidence="3 4" key="1">
    <citation type="submission" date="2018-09" db="EMBL/GenBank/DDBJ databases">
        <title>Cohnella cavernae sp. nov., isolated from a karst cave.</title>
        <authorList>
            <person name="Zhu H."/>
        </authorList>
    </citation>
    <scope>NUCLEOTIDE SEQUENCE [LARGE SCALE GENOMIC DNA]</scope>
    <source>
        <strain evidence="3 4">K2E09-144</strain>
    </source>
</reference>
<dbReference type="RefSeq" id="WP_119147884.1">
    <property type="nucleotide sequence ID" value="NZ_JBHSOV010000005.1"/>
</dbReference>
<keyword evidence="4" id="KW-1185">Reference proteome</keyword>
<feature type="transmembrane region" description="Helical" evidence="1">
    <location>
        <begin position="21"/>
        <end position="40"/>
    </location>
</feature>
<name>A0A398CQ83_9BACL</name>
<keyword evidence="1" id="KW-0812">Transmembrane</keyword>
<comment type="caution">
    <text evidence="3">The sequence shown here is derived from an EMBL/GenBank/DDBJ whole genome shotgun (WGS) entry which is preliminary data.</text>
</comment>
<feature type="domain" description="Cell wall elongation regulator TseB-like" evidence="2">
    <location>
        <begin position="53"/>
        <end position="95"/>
    </location>
</feature>
<keyword evidence="1" id="KW-0472">Membrane</keyword>
<dbReference type="OrthoDB" id="2678417at2"/>
<evidence type="ECO:0000313" key="4">
    <source>
        <dbReference type="Proteomes" id="UP000266340"/>
    </source>
</evidence>
<dbReference type="Pfam" id="PF17881">
    <property type="entry name" value="TseB"/>
    <property type="match status" value="1"/>
</dbReference>
<keyword evidence="1" id="KW-1133">Transmembrane helix</keyword>
<evidence type="ECO:0000256" key="1">
    <source>
        <dbReference type="SAM" id="Phobius"/>
    </source>
</evidence>